<feature type="domain" description="Response regulatory" evidence="7">
    <location>
        <begin position="6"/>
        <end position="122"/>
    </location>
</feature>
<dbReference type="AlphaFoldDB" id="A0A1I1W0V9"/>
<evidence type="ECO:0000256" key="6">
    <source>
        <dbReference type="PROSITE-ProRule" id="PRU00169"/>
    </source>
</evidence>
<keyword evidence="9" id="KW-1185">Reference proteome</keyword>
<evidence type="ECO:0000313" key="9">
    <source>
        <dbReference type="Proteomes" id="UP000198611"/>
    </source>
</evidence>
<dbReference type="FunFam" id="3.40.50.2300:FF:000001">
    <property type="entry name" value="DNA-binding response regulator PhoB"/>
    <property type="match status" value="1"/>
</dbReference>
<evidence type="ECO:0000256" key="1">
    <source>
        <dbReference type="ARBA" id="ARBA00022553"/>
    </source>
</evidence>
<dbReference type="Proteomes" id="UP000198611">
    <property type="component" value="Unassembled WGS sequence"/>
</dbReference>
<accession>A0A1I1W0V9</accession>
<evidence type="ECO:0000259" key="7">
    <source>
        <dbReference type="PROSITE" id="PS50110"/>
    </source>
</evidence>
<dbReference type="SUPFAM" id="SSF52172">
    <property type="entry name" value="CheY-like"/>
    <property type="match status" value="1"/>
</dbReference>
<dbReference type="GO" id="GO:0006355">
    <property type="term" value="P:regulation of DNA-templated transcription"/>
    <property type="evidence" value="ECO:0007669"/>
    <property type="project" value="TreeGrafter"/>
</dbReference>
<dbReference type="InterPro" id="IPR001789">
    <property type="entry name" value="Sig_transdc_resp-reg_receiver"/>
</dbReference>
<dbReference type="InterPro" id="IPR039420">
    <property type="entry name" value="WalR-like"/>
</dbReference>
<dbReference type="Pfam" id="PF00072">
    <property type="entry name" value="Response_reg"/>
    <property type="match status" value="1"/>
</dbReference>
<dbReference type="CDD" id="cd17574">
    <property type="entry name" value="REC_OmpR"/>
    <property type="match status" value="1"/>
</dbReference>
<dbReference type="GO" id="GO:0005829">
    <property type="term" value="C:cytosol"/>
    <property type="evidence" value="ECO:0007669"/>
    <property type="project" value="TreeGrafter"/>
</dbReference>
<dbReference type="GO" id="GO:0032993">
    <property type="term" value="C:protein-DNA complex"/>
    <property type="evidence" value="ECO:0007669"/>
    <property type="project" value="TreeGrafter"/>
</dbReference>
<protein>
    <submittedName>
        <fullName evidence="8">Response regulator receiver domain-containing protein</fullName>
    </submittedName>
</protein>
<keyword evidence="4" id="KW-0238">DNA-binding</keyword>
<keyword evidence="5" id="KW-0804">Transcription</keyword>
<dbReference type="GO" id="GO:0000976">
    <property type="term" value="F:transcription cis-regulatory region binding"/>
    <property type="evidence" value="ECO:0007669"/>
    <property type="project" value="TreeGrafter"/>
</dbReference>
<dbReference type="EMBL" id="FOMJ01000010">
    <property type="protein sequence ID" value="SFD86540.1"/>
    <property type="molecule type" value="Genomic_DNA"/>
</dbReference>
<name>A0A1I1W0V9_9GAMM</name>
<dbReference type="InterPro" id="IPR011006">
    <property type="entry name" value="CheY-like_superfamily"/>
</dbReference>
<dbReference type="PANTHER" id="PTHR48111">
    <property type="entry name" value="REGULATOR OF RPOS"/>
    <property type="match status" value="1"/>
</dbReference>
<dbReference type="OrthoDB" id="9802426at2"/>
<dbReference type="GO" id="GO:0000156">
    <property type="term" value="F:phosphorelay response regulator activity"/>
    <property type="evidence" value="ECO:0007669"/>
    <property type="project" value="TreeGrafter"/>
</dbReference>
<evidence type="ECO:0000256" key="5">
    <source>
        <dbReference type="ARBA" id="ARBA00023163"/>
    </source>
</evidence>
<organism evidence="8 9">
    <name type="scientific">Thiohalospira halophila DSM 15071</name>
    <dbReference type="NCBI Taxonomy" id="1123397"/>
    <lineage>
        <taxon>Bacteria</taxon>
        <taxon>Pseudomonadati</taxon>
        <taxon>Pseudomonadota</taxon>
        <taxon>Gammaproteobacteria</taxon>
        <taxon>Thiohalospirales</taxon>
        <taxon>Thiohalospiraceae</taxon>
        <taxon>Thiohalospira</taxon>
    </lineage>
</organism>
<dbReference type="STRING" id="1123397.SAMN05660831_02492"/>
<evidence type="ECO:0000256" key="4">
    <source>
        <dbReference type="ARBA" id="ARBA00023125"/>
    </source>
</evidence>
<keyword evidence="1 6" id="KW-0597">Phosphoprotein</keyword>
<evidence type="ECO:0000313" key="8">
    <source>
        <dbReference type="EMBL" id="SFD86540.1"/>
    </source>
</evidence>
<feature type="modified residue" description="4-aspartylphosphate" evidence="6">
    <location>
        <position position="55"/>
    </location>
</feature>
<reference evidence="8 9" key="1">
    <citation type="submission" date="2016-10" db="EMBL/GenBank/DDBJ databases">
        <authorList>
            <person name="de Groot N.N."/>
        </authorList>
    </citation>
    <scope>NUCLEOTIDE SEQUENCE [LARGE SCALE GENOMIC DNA]</scope>
    <source>
        <strain evidence="8 9">HL3</strain>
    </source>
</reference>
<proteinExistence type="predicted"/>
<keyword evidence="2" id="KW-0902">Two-component regulatory system</keyword>
<evidence type="ECO:0000256" key="3">
    <source>
        <dbReference type="ARBA" id="ARBA00023015"/>
    </source>
</evidence>
<evidence type="ECO:0000256" key="2">
    <source>
        <dbReference type="ARBA" id="ARBA00023012"/>
    </source>
</evidence>
<keyword evidence="3" id="KW-0805">Transcription regulation</keyword>
<dbReference type="PANTHER" id="PTHR48111:SF1">
    <property type="entry name" value="TWO-COMPONENT RESPONSE REGULATOR ORR33"/>
    <property type="match status" value="1"/>
</dbReference>
<dbReference type="SMART" id="SM00448">
    <property type="entry name" value="REC"/>
    <property type="match status" value="1"/>
</dbReference>
<dbReference type="Gene3D" id="3.40.50.2300">
    <property type="match status" value="1"/>
</dbReference>
<dbReference type="PROSITE" id="PS50110">
    <property type="entry name" value="RESPONSE_REGULATORY"/>
    <property type="match status" value="1"/>
</dbReference>
<sequence length="129" mass="14228">MELDSRILVAEDDDLLAELIEFKLQEAGFSVERVSDGESALDSVQKRTPDALLLDIMLPGMDGFEVLRTLKTKSAHPDLPVMVLTGRGLEQDVVSGLDLGASDYLVKPFMVKELLTRIQRLLDKDKTAG</sequence>
<gene>
    <name evidence="8" type="ORF">SAMN05660831_02492</name>
</gene>